<evidence type="ECO:0000259" key="2">
    <source>
        <dbReference type="Pfam" id="PF01368"/>
    </source>
</evidence>
<evidence type="ECO:0000313" key="4">
    <source>
        <dbReference type="Proteomes" id="UP000229370"/>
    </source>
</evidence>
<organism evidence="3 4">
    <name type="scientific">Candidatus Roizmanbacteria bacterium CG_4_8_14_3_um_filter_36_10</name>
    <dbReference type="NCBI Taxonomy" id="1974834"/>
    <lineage>
        <taxon>Bacteria</taxon>
        <taxon>Candidatus Roizmaniibacteriota</taxon>
    </lineage>
</organism>
<dbReference type="Pfam" id="PF01368">
    <property type="entry name" value="DHH"/>
    <property type="match status" value="1"/>
</dbReference>
<dbReference type="SUPFAM" id="SSF64182">
    <property type="entry name" value="DHH phosphoesterases"/>
    <property type="match status" value="1"/>
</dbReference>
<dbReference type="PANTHER" id="PTHR47618:SF1">
    <property type="entry name" value="BIFUNCTIONAL OLIGORIBONUCLEASE AND PAP PHOSPHATASE NRNA"/>
    <property type="match status" value="1"/>
</dbReference>
<accession>A0A2M8GMG3</accession>
<dbReference type="AlphaFoldDB" id="A0A2M8GMG3"/>
<feature type="compositionally biased region" description="Polar residues" evidence="1">
    <location>
        <begin position="283"/>
        <end position="293"/>
    </location>
</feature>
<reference evidence="4" key="1">
    <citation type="submission" date="2017-09" db="EMBL/GenBank/DDBJ databases">
        <title>Depth-based differentiation of microbial function through sediment-hosted aquifers and enrichment of novel symbionts in the deep terrestrial subsurface.</title>
        <authorList>
            <person name="Probst A.J."/>
            <person name="Ladd B."/>
            <person name="Jarett J.K."/>
            <person name="Geller-Mcgrath D.E."/>
            <person name="Sieber C.M.K."/>
            <person name="Emerson J.B."/>
            <person name="Anantharaman K."/>
            <person name="Thomas B.C."/>
            <person name="Malmstrom R."/>
            <person name="Stieglmeier M."/>
            <person name="Klingl A."/>
            <person name="Woyke T."/>
            <person name="Ryan C.M."/>
            <person name="Banfield J.F."/>
        </authorList>
    </citation>
    <scope>NUCLEOTIDE SEQUENCE [LARGE SCALE GENOMIC DNA]</scope>
</reference>
<dbReference type="InterPro" id="IPR051319">
    <property type="entry name" value="Oligoribo/pAp-PDE_c-di-AMP_PDE"/>
</dbReference>
<name>A0A2M8GMG3_9BACT</name>
<dbReference type="InterPro" id="IPR001667">
    <property type="entry name" value="DDH_dom"/>
</dbReference>
<evidence type="ECO:0000313" key="3">
    <source>
        <dbReference type="EMBL" id="PJC81750.1"/>
    </source>
</evidence>
<evidence type="ECO:0000256" key="1">
    <source>
        <dbReference type="SAM" id="MobiDB-lite"/>
    </source>
</evidence>
<dbReference type="Gene3D" id="3.90.1640.10">
    <property type="entry name" value="inorganic pyrophosphatase (n-terminal core)"/>
    <property type="match status" value="1"/>
</dbReference>
<gene>
    <name evidence="3" type="ORF">CO007_03000</name>
</gene>
<comment type="caution">
    <text evidence="3">The sequence shown here is derived from an EMBL/GenBank/DDBJ whole genome shotgun (WGS) entry which is preliminary data.</text>
</comment>
<sequence length="308" mass="33529">MNPNNSLNNQTLTRLNDIVSKNNSGIIILPNNPSIDAVAAATSLYLGLLKLGKSLALICSSSIKNDLAASDKIQNNLSLNGDNLVISFPYSDGTIDKVDYNIKGNNFNLIISPRPGQPKLNPSRVKYSYSGGNFEFIFVIDSPSLNALGDVYNDNQKQFQGKDIINIDRHLTNGYFGTVNLVEKSSSSISEIVFTILEKLRIELDKDIATNLYAGIAASTNNFTSYSVNADTFETIARLLHAGAVKKSFRKPGLQPTFMSSGSFQPTRSKEISAVKPIESVEKTSQPEGSDTPQDWLKPKIFKGGGLI</sequence>
<proteinExistence type="predicted"/>
<dbReference type="Proteomes" id="UP000229370">
    <property type="component" value="Unassembled WGS sequence"/>
</dbReference>
<dbReference type="PANTHER" id="PTHR47618">
    <property type="entry name" value="BIFUNCTIONAL OLIGORIBONUCLEASE AND PAP PHOSPHATASE NRNA"/>
    <property type="match status" value="1"/>
</dbReference>
<feature type="region of interest" description="Disordered" evidence="1">
    <location>
        <begin position="257"/>
        <end position="308"/>
    </location>
</feature>
<dbReference type="EMBL" id="PFQK01000052">
    <property type="protein sequence ID" value="PJC81750.1"/>
    <property type="molecule type" value="Genomic_DNA"/>
</dbReference>
<feature type="domain" description="DDH" evidence="2">
    <location>
        <begin position="27"/>
        <end position="216"/>
    </location>
</feature>
<feature type="compositionally biased region" description="Polar residues" evidence="1">
    <location>
        <begin position="257"/>
        <end position="267"/>
    </location>
</feature>
<dbReference type="InterPro" id="IPR038763">
    <property type="entry name" value="DHH_sf"/>
</dbReference>
<protein>
    <recommendedName>
        <fullName evidence="2">DDH domain-containing protein</fullName>
    </recommendedName>
</protein>